<gene>
    <name evidence="1" type="ORF">H7965_26780</name>
</gene>
<organism evidence="1 2">
    <name type="scientific">Siccirubricoccus deserti</name>
    <dbReference type="NCBI Taxonomy" id="2013562"/>
    <lineage>
        <taxon>Bacteria</taxon>
        <taxon>Pseudomonadati</taxon>
        <taxon>Pseudomonadota</taxon>
        <taxon>Alphaproteobacteria</taxon>
        <taxon>Acetobacterales</taxon>
        <taxon>Roseomonadaceae</taxon>
        <taxon>Siccirubricoccus</taxon>
    </lineage>
</organism>
<proteinExistence type="predicted"/>
<sequence>MPAVPIFKLEQWRHKEDVALDGTLKEREADAARIKLDRHEAHRRTQPAPLGST</sequence>
<accession>A0A9X0R5P9</accession>
<evidence type="ECO:0000313" key="2">
    <source>
        <dbReference type="Proteomes" id="UP000600101"/>
    </source>
</evidence>
<evidence type="ECO:0000313" key="1">
    <source>
        <dbReference type="EMBL" id="MBC4018862.1"/>
    </source>
</evidence>
<dbReference type="Proteomes" id="UP000600101">
    <property type="component" value="Unassembled WGS sequence"/>
</dbReference>
<protein>
    <submittedName>
        <fullName evidence="1">Uncharacterized protein</fullName>
    </submittedName>
</protein>
<name>A0A9X0R5P9_9PROT</name>
<reference evidence="1" key="1">
    <citation type="submission" date="2020-08" db="EMBL/GenBank/DDBJ databases">
        <authorList>
            <person name="Hu Y."/>
            <person name="Nguyen S.V."/>
            <person name="Li F."/>
            <person name="Fanning S."/>
        </authorList>
    </citation>
    <scope>NUCLEOTIDE SEQUENCE</scope>
    <source>
        <strain evidence="1">SYSU D8009</strain>
    </source>
</reference>
<dbReference type="RefSeq" id="WP_186773602.1">
    <property type="nucleotide sequence ID" value="NZ_JACOMF010000087.1"/>
</dbReference>
<dbReference type="AlphaFoldDB" id="A0A9X0R5P9"/>
<keyword evidence="2" id="KW-1185">Reference proteome</keyword>
<comment type="caution">
    <text evidence="1">The sequence shown here is derived from an EMBL/GenBank/DDBJ whole genome shotgun (WGS) entry which is preliminary data.</text>
</comment>
<dbReference type="EMBL" id="JACOMF010000087">
    <property type="protein sequence ID" value="MBC4018862.1"/>
    <property type="molecule type" value="Genomic_DNA"/>
</dbReference>